<dbReference type="OrthoDB" id="9801061at2"/>
<dbReference type="GO" id="GO:0042802">
    <property type="term" value="F:identical protein binding"/>
    <property type="evidence" value="ECO:0007669"/>
    <property type="project" value="InterPro"/>
</dbReference>
<name>A0A517YLR2_9BACT</name>
<dbReference type="GO" id="GO:0030674">
    <property type="term" value="F:protein-macromolecule adaptor activity"/>
    <property type="evidence" value="ECO:0007669"/>
    <property type="project" value="InterPro"/>
</dbReference>
<organism evidence="3 4">
    <name type="scientific">Anatilimnocola aggregata</name>
    <dbReference type="NCBI Taxonomy" id="2528021"/>
    <lineage>
        <taxon>Bacteria</taxon>
        <taxon>Pseudomonadati</taxon>
        <taxon>Planctomycetota</taxon>
        <taxon>Planctomycetia</taxon>
        <taxon>Pirellulales</taxon>
        <taxon>Pirellulaceae</taxon>
        <taxon>Anatilimnocola</taxon>
    </lineage>
</organism>
<sequence length="221" mass="23582" precursor="true">MYRLAVTILFSFLSLAIATNSSALGQDPTQDIKQYYPRVGHKYSGQALGAVVAKSAKHVAEINKLKAEVDLAALAQLVATGAVKIVPPEVILEVTKIHESSDDYPGGCIELQELMGAKKGDVVYMLPLQLNNVLMKPADAATAKTVFVQAEGADPDAPAAPAVPVVRTWKAAEGNFSVVAEFVSVADGKVVLKRKSDGKELTVPLDKLSAEDNKWIKEQAK</sequence>
<feature type="signal peptide" evidence="1">
    <location>
        <begin position="1"/>
        <end position="25"/>
    </location>
</feature>
<dbReference type="Gene3D" id="2.30.30.700">
    <property type="entry name" value="SLA1 homology domain 1"/>
    <property type="match status" value="1"/>
</dbReference>
<reference evidence="3 4" key="1">
    <citation type="submission" date="2019-02" db="EMBL/GenBank/DDBJ databases">
        <title>Deep-cultivation of Planctomycetes and their phenomic and genomic characterization uncovers novel biology.</title>
        <authorList>
            <person name="Wiegand S."/>
            <person name="Jogler M."/>
            <person name="Boedeker C."/>
            <person name="Pinto D."/>
            <person name="Vollmers J."/>
            <person name="Rivas-Marin E."/>
            <person name="Kohn T."/>
            <person name="Peeters S.H."/>
            <person name="Heuer A."/>
            <person name="Rast P."/>
            <person name="Oberbeckmann S."/>
            <person name="Bunk B."/>
            <person name="Jeske O."/>
            <person name="Meyerdierks A."/>
            <person name="Storesund J.E."/>
            <person name="Kallscheuer N."/>
            <person name="Luecker S."/>
            <person name="Lage O.M."/>
            <person name="Pohl T."/>
            <person name="Merkel B.J."/>
            <person name="Hornburger P."/>
            <person name="Mueller R.-W."/>
            <person name="Bruemmer F."/>
            <person name="Labrenz M."/>
            <person name="Spormann A.M."/>
            <person name="Op den Camp H."/>
            <person name="Overmann J."/>
            <person name="Amann R."/>
            <person name="Jetten M.S.M."/>
            <person name="Mascher T."/>
            <person name="Medema M.H."/>
            <person name="Devos D.P."/>
            <person name="Kaster A.-K."/>
            <person name="Ovreas L."/>
            <person name="Rohde M."/>
            <person name="Galperin M.Y."/>
            <person name="Jogler C."/>
        </authorList>
    </citation>
    <scope>NUCLEOTIDE SEQUENCE [LARGE SCALE GENOMIC DNA]</scope>
    <source>
        <strain evidence="3 4">ETA_A8</strain>
    </source>
</reference>
<accession>A0A517YLR2</accession>
<dbReference type="KEGG" id="aagg:ETAA8_63070"/>
<dbReference type="RefSeq" id="WP_145097811.1">
    <property type="nucleotide sequence ID" value="NZ_CP036274.1"/>
</dbReference>
<evidence type="ECO:0000313" key="4">
    <source>
        <dbReference type="Proteomes" id="UP000315017"/>
    </source>
</evidence>
<proteinExistence type="predicted"/>
<dbReference type="AlphaFoldDB" id="A0A517YLR2"/>
<protein>
    <recommendedName>
        <fullName evidence="2">SLA1 homology domain-containing protein</fullName>
    </recommendedName>
</protein>
<gene>
    <name evidence="3" type="ORF">ETAA8_63070</name>
</gene>
<keyword evidence="4" id="KW-1185">Reference proteome</keyword>
<dbReference type="EMBL" id="CP036274">
    <property type="protein sequence ID" value="QDU31154.1"/>
    <property type="molecule type" value="Genomic_DNA"/>
</dbReference>
<evidence type="ECO:0000313" key="3">
    <source>
        <dbReference type="EMBL" id="QDU31154.1"/>
    </source>
</evidence>
<evidence type="ECO:0000256" key="1">
    <source>
        <dbReference type="SAM" id="SignalP"/>
    </source>
</evidence>
<evidence type="ECO:0000259" key="2">
    <source>
        <dbReference type="Pfam" id="PF03983"/>
    </source>
</evidence>
<feature type="domain" description="SLA1 homology" evidence="2">
    <location>
        <begin position="160"/>
        <end position="219"/>
    </location>
</feature>
<dbReference type="GO" id="GO:0008092">
    <property type="term" value="F:cytoskeletal protein binding"/>
    <property type="evidence" value="ECO:0007669"/>
    <property type="project" value="InterPro"/>
</dbReference>
<feature type="chain" id="PRO_5022028720" description="SLA1 homology domain-containing protein" evidence="1">
    <location>
        <begin position="26"/>
        <end position="221"/>
    </location>
</feature>
<dbReference type="GO" id="GO:0043130">
    <property type="term" value="F:ubiquitin binding"/>
    <property type="evidence" value="ECO:0007669"/>
    <property type="project" value="InterPro"/>
</dbReference>
<dbReference type="Proteomes" id="UP000315017">
    <property type="component" value="Chromosome"/>
</dbReference>
<keyword evidence="1" id="KW-0732">Signal</keyword>
<dbReference type="InterPro" id="IPR007131">
    <property type="entry name" value="SHD1"/>
</dbReference>
<dbReference type="Pfam" id="PF03983">
    <property type="entry name" value="SHD1"/>
    <property type="match status" value="1"/>
</dbReference>